<evidence type="ECO:0000313" key="11">
    <source>
        <dbReference type="Proteomes" id="UP000440978"/>
    </source>
</evidence>
<dbReference type="InterPro" id="IPR013482">
    <property type="entry name" value="Molybde_CF_guanTrfase"/>
</dbReference>
<dbReference type="GO" id="GO:0005737">
    <property type="term" value="C:cytoplasm"/>
    <property type="evidence" value="ECO:0007669"/>
    <property type="project" value="UniProtKB-SubCell"/>
</dbReference>
<dbReference type="EMBL" id="WNHB01000009">
    <property type="protein sequence ID" value="MTT31827.1"/>
    <property type="molecule type" value="Genomic_DNA"/>
</dbReference>
<feature type="binding site" evidence="8">
    <location>
        <position position="100"/>
    </location>
    <ligand>
        <name>GTP</name>
        <dbReference type="ChEBI" id="CHEBI:37565"/>
    </ligand>
</feature>
<evidence type="ECO:0000259" key="9">
    <source>
        <dbReference type="Pfam" id="PF12804"/>
    </source>
</evidence>
<protein>
    <recommendedName>
        <fullName evidence="8">Probable molybdenum cofactor guanylyltransferase</fullName>
        <shortName evidence="8">MoCo guanylyltransferase</shortName>
        <ecNumber evidence="8">2.7.7.77</ecNumber>
    </recommendedName>
    <alternativeName>
        <fullName evidence="8">GTP:molybdopterin guanylyltransferase</fullName>
    </alternativeName>
    <alternativeName>
        <fullName evidence="8">Mo-MPT guanylyltransferase</fullName>
    </alternativeName>
    <alternativeName>
        <fullName evidence="8">Molybdopterin guanylyltransferase</fullName>
    </alternativeName>
    <alternativeName>
        <fullName evidence="8">Molybdopterin-guanine dinucleotide synthase</fullName>
        <shortName evidence="8">MGD synthase</shortName>
    </alternativeName>
</protein>
<reference evidence="10 11" key="1">
    <citation type="submission" date="2019-11" db="EMBL/GenBank/DDBJ databases">
        <title>Terrilactibacillus tamarindus sp. nov. BCM23-1 isolated from bark of Tamarindus indica.</title>
        <authorList>
            <person name="Kingkaew E."/>
            <person name="Tanasupawat S."/>
        </authorList>
    </citation>
    <scope>NUCLEOTIDE SEQUENCE [LARGE SCALE GENOMIC DNA]</scope>
    <source>
        <strain evidence="10 11">BCM23-1</strain>
    </source>
</reference>
<dbReference type="InterPro" id="IPR025877">
    <property type="entry name" value="MobA-like_NTP_Trfase"/>
</dbReference>
<evidence type="ECO:0000256" key="1">
    <source>
        <dbReference type="ARBA" id="ARBA00022490"/>
    </source>
</evidence>
<keyword evidence="1 8" id="KW-0963">Cytoplasm</keyword>
<dbReference type="SUPFAM" id="SSF53448">
    <property type="entry name" value="Nucleotide-diphospho-sugar transferases"/>
    <property type="match status" value="1"/>
</dbReference>
<feature type="domain" description="MobA-like NTP transferase" evidence="9">
    <location>
        <begin position="40"/>
        <end position="195"/>
    </location>
</feature>
<dbReference type="GO" id="GO:0005525">
    <property type="term" value="F:GTP binding"/>
    <property type="evidence" value="ECO:0007669"/>
    <property type="project" value="UniProtKB-UniRule"/>
</dbReference>
<dbReference type="PANTHER" id="PTHR19136:SF81">
    <property type="entry name" value="MOLYBDENUM COFACTOR GUANYLYLTRANSFERASE"/>
    <property type="match status" value="1"/>
</dbReference>
<evidence type="ECO:0000256" key="7">
    <source>
        <dbReference type="ARBA" id="ARBA00023150"/>
    </source>
</evidence>
<dbReference type="GO" id="GO:0061603">
    <property type="term" value="F:molybdenum cofactor guanylyltransferase activity"/>
    <property type="evidence" value="ECO:0007669"/>
    <property type="project" value="UniProtKB-EC"/>
</dbReference>
<keyword evidence="11" id="KW-1185">Reference proteome</keyword>
<comment type="function">
    <text evidence="8">Transfers a GMP moiety from GTP to Mo-molybdopterin (Mo-MPT) cofactor (Moco or molybdenum cofactor) to form Mo-molybdopterin guanine dinucleotide (Mo-MGD) cofactor.</text>
</comment>
<accession>A0A6N8CRK4</accession>
<proteinExistence type="inferred from homology"/>
<organism evidence="10 11">
    <name type="scientific">Terrilactibacillus tamarindi</name>
    <dbReference type="NCBI Taxonomy" id="2599694"/>
    <lineage>
        <taxon>Bacteria</taxon>
        <taxon>Bacillati</taxon>
        <taxon>Bacillota</taxon>
        <taxon>Bacilli</taxon>
        <taxon>Bacillales</taxon>
        <taxon>Bacillaceae</taxon>
        <taxon>Terrilactibacillus</taxon>
    </lineage>
</organism>
<evidence type="ECO:0000256" key="8">
    <source>
        <dbReference type="HAMAP-Rule" id="MF_00316"/>
    </source>
</evidence>
<comment type="caution">
    <text evidence="8">Lacks conserved residue(s) required for the propagation of feature annotation.</text>
</comment>
<comment type="domain">
    <text evidence="8">The N-terminal domain determines nucleotide recognition and specific binding, while the C-terminal domain determines the specific binding to the target protein.</text>
</comment>
<dbReference type="Pfam" id="PF12804">
    <property type="entry name" value="NTP_transf_3"/>
    <property type="match status" value="1"/>
</dbReference>
<dbReference type="CDD" id="cd02503">
    <property type="entry name" value="MobA"/>
    <property type="match status" value="1"/>
</dbReference>
<evidence type="ECO:0000256" key="5">
    <source>
        <dbReference type="ARBA" id="ARBA00022842"/>
    </source>
</evidence>
<dbReference type="PANTHER" id="PTHR19136">
    <property type="entry name" value="MOLYBDENUM COFACTOR GUANYLYLTRANSFERASE"/>
    <property type="match status" value="1"/>
</dbReference>
<keyword evidence="3 8" id="KW-0479">Metal-binding</keyword>
<feature type="binding site" evidence="8">
    <location>
        <position position="55"/>
    </location>
    <ligand>
        <name>GTP</name>
        <dbReference type="ChEBI" id="CHEBI:37565"/>
    </ligand>
</feature>
<keyword evidence="5 8" id="KW-0460">Magnesium</keyword>
<comment type="catalytic activity">
    <reaction evidence="8">
        <text>Mo-molybdopterin + GTP + H(+) = Mo-molybdopterin guanine dinucleotide + diphosphate</text>
        <dbReference type="Rhea" id="RHEA:34243"/>
        <dbReference type="ChEBI" id="CHEBI:15378"/>
        <dbReference type="ChEBI" id="CHEBI:33019"/>
        <dbReference type="ChEBI" id="CHEBI:37565"/>
        <dbReference type="ChEBI" id="CHEBI:71302"/>
        <dbReference type="ChEBI" id="CHEBI:71310"/>
        <dbReference type="EC" id="2.7.7.77"/>
    </reaction>
</comment>
<name>A0A6N8CRK4_9BACI</name>
<feature type="binding site" evidence="8">
    <location>
        <position position="131"/>
    </location>
    <ligand>
        <name>GTP</name>
        <dbReference type="ChEBI" id="CHEBI:37565"/>
    </ligand>
</feature>
<evidence type="ECO:0000256" key="4">
    <source>
        <dbReference type="ARBA" id="ARBA00022741"/>
    </source>
</evidence>
<evidence type="ECO:0000256" key="6">
    <source>
        <dbReference type="ARBA" id="ARBA00023134"/>
    </source>
</evidence>
<keyword evidence="4 8" id="KW-0547">Nucleotide-binding</keyword>
<dbReference type="AlphaFoldDB" id="A0A6N8CRK4"/>
<dbReference type="HAMAP" id="MF_00316">
    <property type="entry name" value="MobA"/>
    <property type="match status" value="1"/>
</dbReference>
<dbReference type="GO" id="GO:0046872">
    <property type="term" value="F:metal ion binding"/>
    <property type="evidence" value="ECO:0007669"/>
    <property type="project" value="UniProtKB-KW"/>
</dbReference>
<comment type="similarity">
    <text evidence="8">Belongs to the MobA family.</text>
</comment>
<dbReference type="EC" id="2.7.7.77" evidence="8"/>
<dbReference type="InterPro" id="IPR029044">
    <property type="entry name" value="Nucleotide-diphossugar_trans"/>
</dbReference>
<dbReference type="OrthoDB" id="9788394at2"/>
<feature type="binding site" evidence="8">
    <location>
        <begin position="43"/>
        <end position="45"/>
    </location>
    <ligand>
        <name>GTP</name>
        <dbReference type="ChEBI" id="CHEBI:37565"/>
    </ligand>
</feature>
<keyword evidence="6 8" id="KW-0342">GTP-binding</keyword>
<keyword evidence="7 8" id="KW-0501">Molybdenum cofactor biosynthesis</keyword>
<comment type="cofactor">
    <cofactor evidence="8">
        <name>Mg(2+)</name>
        <dbReference type="ChEBI" id="CHEBI:18420"/>
    </cofactor>
</comment>
<comment type="subcellular location">
    <subcellularLocation>
        <location evidence="8">Cytoplasm</location>
    </subcellularLocation>
</comment>
<dbReference type="GO" id="GO:0006777">
    <property type="term" value="P:Mo-molybdopterin cofactor biosynthetic process"/>
    <property type="evidence" value="ECO:0007669"/>
    <property type="project" value="UniProtKB-KW"/>
</dbReference>
<dbReference type="Proteomes" id="UP000440978">
    <property type="component" value="Unassembled WGS sequence"/>
</dbReference>
<evidence type="ECO:0000256" key="3">
    <source>
        <dbReference type="ARBA" id="ARBA00022723"/>
    </source>
</evidence>
<evidence type="ECO:0000256" key="2">
    <source>
        <dbReference type="ARBA" id="ARBA00022679"/>
    </source>
</evidence>
<keyword evidence="2 8" id="KW-0808">Transferase</keyword>
<evidence type="ECO:0000313" key="10">
    <source>
        <dbReference type="EMBL" id="MTT31827.1"/>
    </source>
</evidence>
<feature type="binding site" evidence="8">
    <location>
        <position position="131"/>
    </location>
    <ligand>
        <name>Mg(2+)</name>
        <dbReference type="ChEBI" id="CHEBI:18420"/>
    </ligand>
</feature>
<gene>
    <name evidence="8" type="primary">mobA</name>
    <name evidence="10" type="ORF">GMB86_07365</name>
</gene>
<dbReference type="Gene3D" id="3.90.550.10">
    <property type="entry name" value="Spore Coat Polysaccharide Biosynthesis Protein SpsA, Chain A"/>
    <property type="match status" value="1"/>
</dbReference>
<sequence>MCCYWKIRKGMKHGCKLIDSIIQPVCLEAETRMNKKDVTGIILAGGRSRRFGEPKALVTWRGKSLITYSIQALQPFVNDVTIVSHLPQLHQLKNMRVMKDKEPYKGQGPLSGILTVMESTKTCWYFVLPCDVPLITSRIVSMLLQQVQEKKTHEVVVPYVNGRVQPLIGLYHHRVKEKIECQLRTNRKSMMELLEQCNVLYVSVKTLSIEDTSFININTKNDYNHLLEL</sequence>
<comment type="caution">
    <text evidence="10">The sequence shown here is derived from an EMBL/GenBank/DDBJ whole genome shotgun (WGS) entry which is preliminary data.</text>
</comment>